<proteinExistence type="inferred from homology"/>
<protein>
    <recommendedName>
        <fullName evidence="3">tRNA threonylcarbamoyladenosine biosynthesis protein TsaE</fullName>
    </recommendedName>
    <alternativeName>
        <fullName evidence="10">t(6)A37 threonylcarbamoyladenosine biosynthesis protein TsaE</fullName>
    </alternativeName>
</protein>
<keyword evidence="12" id="KW-1185">Reference proteome</keyword>
<accession>A0A0H4JD15</accession>
<keyword evidence="6" id="KW-0479">Metal-binding</keyword>
<dbReference type="EMBL" id="CP011002">
    <property type="protein sequence ID" value="AKO66377.1"/>
    <property type="molecule type" value="Genomic_DNA"/>
</dbReference>
<sequence length="150" mass="17171">MDHTHHICKSEEDTKKVAELVAPQLKAGMVIFLKGELGAGKTTLVRYLLKSLGYRDKVKSPTYNLVETHQLKNLTVHHFDLYRFGCPEEWFSGGFDDYLITENTISIIEWPEKIKGVNIKPDIEINISTEQLDFRIMDICFKEEAGNAVI</sequence>
<dbReference type="Gene3D" id="3.40.50.300">
    <property type="entry name" value="P-loop containing nucleotide triphosphate hydrolases"/>
    <property type="match status" value="1"/>
</dbReference>
<evidence type="ECO:0000256" key="2">
    <source>
        <dbReference type="ARBA" id="ARBA00007599"/>
    </source>
</evidence>
<dbReference type="PANTHER" id="PTHR33540:SF2">
    <property type="entry name" value="TRNA THREONYLCARBAMOYLADENOSINE BIOSYNTHESIS PROTEIN TSAE"/>
    <property type="match status" value="1"/>
</dbReference>
<comment type="similarity">
    <text evidence="2">Belongs to the TsaE family.</text>
</comment>
<dbReference type="Pfam" id="PF02367">
    <property type="entry name" value="TsaE"/>
    <property type="match status" value="1"/>
</dbReference>
<evidence type="ECO:0000256" key="3">
    <source>
        <dbReference type="ARBA" id="ARBA00019010"/>
    </source>
</evidence>
<evidence type="ECO:0000313" key="11">
    <source>
        <dbReference type="EMBL" id="AKO66377.1"/>
    </source>
</evidence>
<keyword evidence="9" id="KW-0460">Magnesium</keyword>
<dbReference type="GO" id="GO:0005524">
    <property type="term" value="F:ATP binding"/>
    <property type="evidence" value="ECO:0007669"/>
    <property type="project" value="UniProtKB-KW"/>
</dbReference>
<keyword evidence="8" id="KW-0067">ATP-binding</keyword>
<dbReference type="PANTHER" id="PTHR33540">
    <property type="entry name" value="TRNA THREONYLCARBAMOYLADENOSINE BIOSYNTHESIS PROTEIN TSAE"/>
    <property type="match status" value="1"/>
</dbReference>
<dbReference type="InterPro" id="IPR027417">
    <property type="entry name" value="P-loop_NTPase"/>
</dbReference>
<keyword evidence="5" id="KW-0819">tRNA processing</keyword>
<evidence type="ECO:0000313" key="12">
    <source>
        <dbReference type="Proteomes" id="UP000066549"/>
    </source>
</evidence>
<dbReference type="AlphaFoldDB" id="A0A0H4JD15"/>
<dbReference type="OrthoDB" id="9800307at2"/>
<dbReference type="PATRIC" id="fig|1623450.3.peg.1386"/>
<evidence type="ECO:0000256" key="10">
    <source>
        <dbReference type="ARBA" id="ARBA00032441"/>
    </source>
</evidence>
<evidence type="ECO:0000256" key="5">
    <source>
        <dbReference type="ARBA" id="ARBA00022694"/>
    </source>
</evidence>
<evidence type="ECO:0000256" key="4">
    <source>
        <dbReference type="ARBA" id="ARBA00022490"/>
    </source>
</evidence>
<dbReference type="GO" id="GO:0005737">
    <property type="term" value="C:cytoplasm"/>
    <property type="evidence" value="ECO:0007669"/>
    <property type="project" value="UniProtKB-SubCell"/>
</dbReference>
<comment type="subcellular location">
    <subcellularLocation>
        <location evidence="1">Cytoplasm</location>
    </subcellularLocation>
</comment>
<keyword evidence="4" id="KW-0963">Cytoplasm</keyword>
<evidence type="ECO:0000256" key="7">
    <source>
        <dbReference type="ARBA" id="ARBA00022741"/>
    </source>
</evidence>
<evidence type="ECO:0000256" key="9">
    <source>
        <dbReference type="ARBA" id="ARBA00022842"/>
    </source>
</evidence>
<evidence type="ECO:0000256" key="1">
    <source>
        <dbReference type="ARBA" id="ARBA00004496"/>
    </source>
</evidence>
<dbReference type="GO" id="GO:0002949">
    <property type="term" value="P:tRNA threonylcarbamoyladenosine modification"/>
    <property type="evidence" value="ECO:0007669"/>
    <property type="project" value="InterPro"/>
</dbReference>
<reference evidence="11 12" key="1">
    <citation type="submission" date="2015-03" db="EMBL/GenBank/DDBJ databases">
        <title>Comparative analysis of the OM43 clade including a novel species from Red Sea uncovers genomic and metabolic diversity among marine methylotrophs.</title>
        <authorList>
            <person name="Jimenez-Infante F."/>
            <person name="Ngugi D.K."/>
            <person name="Vinu M."/>
            <person name="Alam I."/>
            <person name="Kamau A."/>
            <person name="Blom J."/>
            <person name="Bajic V.B."/>
            <person name="Stingl U."/>
        </authorList>
    </citation>
    <scope>NUCLEOTIDE SEQUENCE [LARGE SCALE GENOMIC DNA]</scope>
    <source>
        <strain evidence="11 12">MBRSH7</strain>
    </source>
</reference>
<organism evidence="11 12">
    <name type="scientific">Methylophilales bacterium MBRS-H7</name>
    <dbReference type="NCBI Taxonomy" id="1623450"/>
    <lineage>
        <taxon>Bacteria</taxon>
        <taxon>Pseudomonadati</taxon>
        <taxon>Pseudomonadota</taxon>
        <taxon>Betaproteobacteria</taxon>
        <taxon>Nitrosomonadales</taxon>
        <taxon>OM43 clade</taxon>
    </lineage>
</organism>
<evidence type="ECO:0000256" key="6">
    <source>
        <dbReference type="ARBA" id="ARBA00022723"/>
    </source>
</evidence>
<dbReference type="GO" id="GO:0046872">
    <property type="term" value="F:metal ion binding"/>
    <property type="evidence" value="ECO:0007669"/>
    <property type="project" value="UniProtKB-KW"/>
</dbReference>
<keyword evidence="7" id="KW-0547">Nucleotide-binding</keyword>
<dbReference type="InterPro" id="IPR003442">
    <property type="entry name" value="T6A_TsaE"/>
</dbReference>
<evidence type="ECO:0000256" key="8">
    <source>
        <dbReference type="ARBA" id="ARBA00022840"/>
    </source>
</evidence>
<name>A0A0H4JD15_9PROT</name>
<dbReference type="SUPFAM" id="SSF52540">
    <property type="entry name" value="P-loop containing nucleoside triphosphate hydrolases"/>
    <property type="match status" value="1"/>
</dbReference>
<dbReference type="NCBIfam" id="TIGR00150">
    <property type="entry name" value="T6A_YjeE"/>
    <property type="match status" value="1"/>
</dbReference>
<gene>
    <name evidence="11" type="ORF">VI33_06940</name>
</gene>
<dbReference type="Proteomes" id="UP000066549">
    <property type="component" value="Chromosome"/>
</dbReference>